<dbReference type="PIRSF" id="PIRSF000806">
    <property type="entry name" value="UDPGP"/>
    <property type="match status" value="1"/>
</dbReference>
<dbReference type="AlphaFoldDB" id="W9GQQ9"/>
<dbReference type="SUPFAM" id="SSF53448">
    <property type="entry name" value="Nucleotide-diphospho-sugar transferases"/>
    <property type="match status" value="1"/>
</dbReference>
<evidence type="ECO:0000256" key="1">
    <source>
        <dbReference type="ARBA" id="ARBA00010401"/>
    </source>
</evidence>
<dbReference type="EMBL" id="AWQS01000020">
    <property type="protein sequence ID" value="EWT07153.1"/>
    <property type="molecule type" value="Genomic_DNA"/>
</dbReference>
<keyword evidence="7" id="KW-1185">Reference proteome</keyword>
<comment type="caution">
    <text evidence="6">The sequence shown here is derived from an EMBL/GenBank/DDBJ whole genome shotgun (WGS) entry which is preliminary data.</text>
</comment>
<dbReference type="InterPro" id="IPR029044">
    <property type="entry name" value="Nucleotide-diphossugar_trans"/>
</dbReference>
<comment type="similarity">
    <text evidence="1">Belongs to the UDPGP type 1 family.</text>
</comment>
<evidence type="ECO:0000256" key="2">
    <source>
        <dbReference type="ARBA" id="ARBA00022679"/>
    </source>
</evidence>
<feature type="binding site" evidence="5">
    <location>
        <position position="215"/>
    </location>
    <ligand>
        <name>UTP</name>
        <dbReference type="ChEBI" id="CHEBI:46398"/>
    </ligand>
</feature>
<feature type="binding site" evidence="5">
    <location>
        <position position="184"/>
    </location>
    <ligand>
        <name>UTP</name>
        <dbReference type="ChEBI" id="CHEBI:46398"/>
    </ligand>
</feature>
<feature type="binding site" evidence="4">
    <location>
        <position position="185"/>
    </location>
    <ligand>
        <name>substrate</name>
    </ligand>
</feature>
<feature type="binding site" evidence="5">
    <location>
        <position position="91"/>
    </location>
    <ligand>
        <name>UTP</name>
        <dbReference type="ChEBI" id="CHEBI:46398"/>
    </ligand>
</feature>
<gene>
    <name evidence="6" type="ORF">N864_11025</name>
</gene>
<dbReference type="GO" id="GO:0003983">
    <property type="term" value="F:UTP:glucose-1-phosphate uridylyltransferase activity"/>
    <property type="evidence" value="ECO:0007669"/>
    <property type="project" value="InterPro"/>
</dbReference>
<keyword evidence="2 6" id="KW-0808">Transferase</keyword>
<dbReference type="Gene3D" id="2.160.10.10">
    <property type="entry name" value="Hexapeptide repeat proteins"/>
    <property type="match status" value="1"/>
</dbReference>
<evidence type="ECO:0000313" key="6">
    <source>
        <dbReference type="EMBL" id="EWT07153.1"/>
    </source>
</evidence>
<feature type="binding site" evidence="5">
    <location>
        <position position="362"/>
    </location>
    <ligand>
        <name>UTP</name>
        <dbReference type="ChEBI" id="CHEBI:46398"/>
    </ligand>
</feature>
<evidence type="ECO:0000256" key="3">
    <source>
        <dbReference type="ARBA" id="ARBA00022695"/>
    </source>
</evidence>
<dbReference type="InterPro" id="IPR016267">
    <property type="entry name" value="UDPGP_trans"/>
</dbReference>
<organism evidence="6 7">
    <name type="scientific">Intrasporangium chromatireducens Q5-1</name>
    <dbReference type="NCBI Taxonomy" id="584657"/>
    <lineage>
        <taxon>Bacteria</taxon>
        <taxon>Bacillati</taxon>
        <taxon>Actinomycetota</taxon>
        <taxon>Actinomycetes</taxon>
        <taxon>Micrococcales</taxon>
        <taxon>Intrasporangiaceae</taxon>
        <taxon>Intrasporangium</taxon>
    </lineage>
</organism>
<dbReference type="Proteomes" id="UP000019494">
    <property type="component" value="Unassembled WGS sequence"/>
</dbReference>
<dbReference type="OrthoDB" id="9804758at2"/>
<sequence length="459" mass="51198">MSDEGLRQSIDRMRARGISNEAIRVFRHYYHQLEDGALGVIPEATIEPLGEIQRLQAVTVTDEMARHALSQTAIVKLNGGLGTTMGMNGAKSALPVVGGLSFLDIIAQQTLALRKRWGVDVPLIFMNSFRTSAETLEALRAYPDLEIEGVSLEFLQNAEPKLRARDLRPVDWPADPELEWCPPGHGDVFVSMMTSGLIETLLDRGIRYVFISNADNLGATCDPDVAGWMVDHDLPYVAEVCERTASDRKGGHLAVRKADGRLVLRDLAMVYPGEEEYFRDIERHSTFHANNIWINLEALDRRMAQRKGVLGLPIIINRKTVDPTDTSSTRVVQLESAMGGAIEIFERSEALLVPRTRFRPVKTTNDLLVMRSDFFRLDDDYRVVAARTGPEPFVDLDDMWFKLIPAFDDHFPHGVPSLRECTSLTVRGDVTFGRDVRCVGDVRVEGVDQVPDGTVLGEA</sequence>
<protein>
    <submittedName>
        <fullName evidence="6">UTP--glucose-1-phosphate uridylyltransferase</fullName>
    </submittedName>
</protein>
<proteinExistence type="inferred from homology"/>
<dbReference type="RefSeq" id="WP_034713966.1">
    <property type="nucleotide sequence ID" value="NZ_AWQS01000020.1"/>
</dbReference>
<dbReference type="InterPro" id="IPR002618">
    <property type="entry name" value="UDPGP_fam"/>
</dbReference>
<accession>W9GQQ9</accession>
<feature type="binding site" evidence="5">
    <location>
        <position position="156"/>
    </location>
    <ligand>
        <name>UTP</name>
        <dbReference type="ChEBI" id="CHEBI:46398"/>
    </ligand>
</feature>
<name>W9GQQ9_9MICO</name>
<reference evidence="7" key="1">
    <citation type="submission" date="2013-08" db="EMBL/GenBank/DDBJ databases">
        <title>Intrasporangium oryzae NRRL B-24470.</title>
        <authorList>
            <person name="Liu H."/>
            <person name="Wang G."/>
        </authorList>
    </citation>
    <scope>NUCLEOTIDE SEQUENCE [LARGE SCALE GENOMIC DNA]</scope>
    <source>
        <strain evidence="7">Q5-1</strain>
    </source>
</reference>
<evidence type="ECO:0000256" key="5">
    <source>
        <dbReference type="PIRSR" id="PIRSR000806-2"/>
    </source>
</evidence>
<evidence type="ECO:0000313" key="7">
    <source>
        <dbReference type="Proteomes" id="UP000019494"/>
    </source>
</evidence>
<evidence type="ECO:0000256" key="4">
    <source>
        <dbReference type="PIRSR" id="PIRSR000806-1"/>
    </source>
</evidence>
<keyword evidence="3 6" id="KW-0548">Nucleotidyltransferase</keyword>
<dbReference type="PANTHER" id="PTHR43511">
    <property type="match status" value="1"/>
</dbReference>
<dbReference type="Pfam" id="PF01704">
    <property type="entry name" value="UDPGP"/>
    <property type="match status" value="1"/>
</dbReference>
<dbReference type="GO" id="GO:0006011">
    <property type="term" value="P:UDP-alpha-D-glucose metabolic process"/>
    <property type="evidence" value="ECO:0007669"/>
    <property type="project" value="InterPro"/>
</dbReference>
<dbReference type="PATRIC" id="fig|584657.3.peg.907"/>
<dbReference type="Gene3D" id="3.90.550.10">
    <property type="entry name" value="Spore Coat Polysaccharide Biosynthesis Protein SpsA, Chain A"/>
    <property type="match status" value="1"/>
</dbReference>